<name>A0AAV2DK67_9ROSI</name>
<dbReference type="Gene3D" id="3.30.559.10">
    <property type="entry name" value="Chloramphenicol acetyltransferase-like domain"/>
    <property type="match status" value="2"/>
</dbReference>
<gene>
    <name evidence="2" type="ORF">LTRI10_LOCUS15779</name>
</gene>
<evidence type="ECO:0000256" key="1">
    <source>
        <dbReference type="ARBA" id="ARBA00009861"/>
    </source>
</evidence>
<comment type="similarity">
    <text evidence="1">Belongs to the plant acyltransferase family.</text>
</comment>
<dbReference type="Pfam" id="PF02458">
    <property type="entry name" value="Transferase"/>
    <property type="match status" value="1"/>
</dbReference>
<dbReference type="InterPro" id="IPR050317">
    <property type="entry name" value="Plant_Fungal_Acyltransferase"/>
</dbReference>
<dbReference type="InterPro" id="IPR023213">
    <property type="entry name" value="CAT-like_dom_sf"/>
</dbReference>
<evidence type="ECO:0000313" key="3">
    <source>
        <dbReference type="Proteomes" id="UP001497516"/>
    </source>
</evidence>
<organism evidence="2 3">
    <name type="scientific">Linum trigynum</name>
    <dbReference type="NCBI Taxonomy" id="586398"/>
    <lineage>
        <taxon>Eukaryota</taxon>
        <taxon>Viridiplantae</taxon>
        <taxon>Streptophyta</taxon>
        <taxon>Embryophyta</taxon>
        <taxon>Tracheophyta</taxon>
        <taxon>Spermatophyta</taxon>
        <taxon>Magnoliopsida</taxon>
        <taxon>eudicotyledons</taxon>
        <taxon>Gunneridae</taxon>
        <taxon>Pentapetalae</taxon>
        <taxon>rosids</taxon>
        <taxon>fabids</taxon>
        <taxon>Malpighiales</taxon>
        <taxon>Linaceae</taxon>
        <taxon>Linum</taxon>
    </lineage>
</organism>
<dbReference type="PANTHER" id="PTHR31642">
    <property type="entry name" value="TRICHOTHECENE 3-O-ACETYLTRANSFERASE"/>
    <property type="match status" value="1"/>
</dbReference>
<dbReference type="Proteomes" id="UP001497516">
    <property type="component" value="Chromosome 3"/>
</dbReference>
<keyword evidence="3" id="KW-1185">Reference proteome</keyword>
<proteinExistence type="inferred from homology"/>
<reference evidence="2 3" key="1">
    <citation type="submission" date="2024-04" db="EMBL/GenBank/DDBJ databases">
        <authorList>
            <person name="Fracassetti M."/>
        </authorList>
    </citation>
    <scope>NUCLEOTIDE SEQUENCE [LARGE SCALE GENOMIC DNA]</scope>
</reference>
<protein>
    <submittedName>
        <fullName evidence="2">Uncharacterized protein</fullName>
    </submittedName>
</protein>
<accession>A0AAV2DK67</accession>
<dbReference type="EMBL" id="OZ034816">
    <property type="protein sequence ID" value="CAL1373875.1"/>
    <property type="molecule type" value="Genomic_DNA"/>
</dbReference>
<dbReference type="PANTHER" id="PTHR31642:SF266">
    <property type="entry name" value="HXXXD-TYPE ACYL-TRANSFERASE FAMILY PROTEIN"/>
    <property type="match status" value="1"/>
</dbReference>
<dbReference type="GO" id="GO:0016747">
    <property type="term" value="F:acyltransferase activity, transferring groups other than amino-acyl groups"/>
    <property type="evidence" value="ECO:0007669"/>
    <property type="project" value="TreeGrafter"/>
</dbReference>
<dbReference type="AlphaFoldDB" id="A0AAV2DK67"/>
<evidence type="ECO:0000313" key="2">
    <source>
        <dbReference type="EMBL" id="CAL1373875.1"/>
    </source>
</evidence>
<sequence length="488" mass="52664">MGSIADDLPMQLAATMLDVSNNEKSKPPATQLRPVSDGFTVTAVRNELVAAVLPVQEHWLPLSNLDLLLPPVDVGVFFCYHAPPDGGDAAVAGLKKGLAQVLVSYYAFAGEVVMSSGGEPELLCNNRGVEFCVAYAADVELRELDLYNPDDSVEGKLVPVKKDGVLAVQVTELRCGGIVVGCSFDHRVADAYSFNMFLVSWAESARSRPISTLPSFRRSLLNPRRPLSHNSALDDMYVPIASLPPPPSTAAPALISRIYHVSSDELIKLQTLANTSAHSNNNNNNKNRFSKLESFCAHLWQLVARSTRARGDKNDVVTKMGIVVDGRSRLGPEMGSYFGNVLSIPYGGKMASELVGSSLGQVAGGVHEFLGRGASRDHFLGLVDWVEAHRPEPAISKIYSTGSADGPAFVVSSGRGLPVGQVDFGWGLPGFGSYHFPWGGTAGYVMPMPSPKGKGDWVVYMHLFEQQLALIEREAGSVFRPFAWDYVV</sequence>